<dbReference type="CDD" id="cd17319">
    <property type="entry name" value="MFS_ExuT_GudP_like"/>
    <property type="match status" value="1"/>
</dbReference>
<dbReference type="InterPro" id="IPR011701">
    <property type="entry name" value="MFS"/>
</dbReference>
<feature type="transmembrane region" description="Helical" evidence="5">
    <location>
        <begin position="131"/>
        <end position="151"/>
    </location>
</feature>
<feature type="transmembrane region" description="Helical" evidence="5">
    <location>
        <begin position="289"/>
        <end position="307"/>
    </location>
</feature>
<evidence type="ECO:0000256" key="2">
    <source>
        <dbReference type="ARBA" id="ARBA00022692"/>
    </source>
</evidence>
<feature type="transmembrane region" description="Helical" evidence="5">
    <location>
        <begin position="313"/>
        <end position="335"/>
    </location>
</feature>
<evidence type="ECO:0000256" key="1">
    <source>
        <dbReference type="ARBA" id="ARBA00004141"/>
    </source>
</evidence>
<dbReference type="PIRSF" id="PIRSF002808">
    <property type="entry name" value="Hexose_phosphate_transp"/>
    <property type="match status" value="1"/>
</dbReference>
<dbReference type="Gene3D" id="1.20.1250.20">
    <property type="entry name" value="MFS general substrate transporter like domains"/>
    <property type="match status" value="2"/>
</dbReference>
<keyword evidence="3 5" id="KW-1133">Transmembrane helix</keyword>
<evidence type="ECO:0000313" key="7">
    <source>
        <dbReference type="EMBL" id="PTX10514.1"/>
    </source>
</evidence>
<dbReference type="GO" id="GO:0016020">
    <property type="term" value="C:membrane"/>
    <property type="evidence" value="ECO:0007669"/>
    <property type="project" value="UniProtKB-SubCell"/>
</dbReference>
<sequence length="420" mass="45926">MPSRIRWFVLVLVFLATGLNFLDRQVLSMVIIKIQEEFNISDVEYGMVNTSFLISYALMFTIGGRLIDKFGGKLGMALSVGVWSVATSLHGVMTGFGQLLAFRFLLGVGEGGCFPGAAKTVYEWFGKKERALANGIAIGGSAIGAVLAPPLTMLVATHYGWRWGFVLPGMVGLVWVLVWVLIPWRRRTGGGAIGELPQEKAASVPFMTLLKNKEALAFILIRFLLDPVFYFLMFWVPKYLNEERGLSFERIGELFWIPFLALGVSNIAGGWFSDKLVSRNLSVNASRKTVMGLAALITLVAPMIAWVNSVNVAIMLMAILMLAHGFWITNYITAISDVFGKYATSTVVGLSGTAGAVAGMLINPLIGLVIQNYSYTPLWVVAGIMYPFAFLLLVVLIPEIRPVAFGREAHAAAVLEGVRR</sequence>
<dbReference type="GO" id="GO:0015134">
    <property type="term" value="F:hexuronate transmembrane transporter activity"/>
    <property type="evidence" value="ECO:0007669"/>
    <property type="project" value="TreeGrafter"/>
</dbReference>
<comment type="caution">
    <text evidence="7">The sequence shown here is derived from an EMBL/GenBank/DDBJ whole genome shotgun (WGS) entry which is preliminary data.</text>
</comment>
<dbReference type="Proteomes" id="UP000244225">
    <property type="component" value="Unassembled WGS sequence"/>
</dbReference>
<dbReference type="PANTHER" id="PTHR11662:SF285">
    <property type="entry name" value="HEXURONATE TRANSPORTER"/>
    <property type="match status" value="1"/>
</dbReference>
<dbReference type="PROSITE" id="PS50850">
    <property type="entry name" value="MFS"/>
    <property type="match status" value="1"/>
</dbReference>
<feature type="transmembrane region" description="Helical" evidence="5">
    <location>
        <begin position="48"/>
        <end position="67"/>
    </location>
</feature>
<dbReference type="OrthoDB" id="9781156at2"/>
<feature type="transmembrane region" description="Helical" evidence="5">
    <location>
        <begin position="215"/>
        <end position="235"/>
    </location>
</feature>
<dbReference type="AlphaFoldDB" id="A0A2T5Y3D4"/>
<evidence type="ECO:0000313" key="8">
    <source>
        <dbReference type="Proteomes" id="UP000244225"/>
    </source>
</evidence>
<keyword evidence="2 5" id="KW-0812">Transmembrane</keyword>
<reference evidence="7 8" key="1">
    <citation type="submission" date="2018-04" db="EMBL/GenBank/DDBJ databases">
        <title>Genomic Encyclopedia of Archaeal and Bacterial Type Strains, Phase II (KMG-II): from individual species to whole genera.</title>
        <authorList>
            <person name="Goeker M."/>
        </authorList>
    </citation>
    <scope>NUCLEOTIDE SEQUENCE [LARGE SCALE GENOMIC DNA]</scope>
    <source>
        <strain evidence="7 8">DSM 100162</strain>
    </source>
</reference>
<proteinExistence type="predicted"/>
<evidence type="ECO:0000259" key="6">
    <source>
        <dbReference type="PROSITE" id="PS50850"/>
    </source>
</evidence>
<feature type="domain" description="Major facilitator superfamily (MFS) profile" evidence="6">
    <location>
        <begin position="9"/>
        <end position="401"/>
    </location>
</feature>
<dbReference type="InterPro" id="IPR050382">
    <property type="entry name" value="MFS_Na/Anion_cotransporter"/>
</dbReference>
<dbReference type="PANTHER" id="PTHR11662">
    <property type="entry name" value="SOLUTE CARRIER FAMILY 17"/>
    <property type="match status" value="1"/>
</dbReference>
<dbReference type="SUPFAM" id="SSF103473">
    <property type="entry name" value="MFS general substrate transporter"/>
    <property type="match status" value="1"/>
</dbReference>
<gene>
    <name evidence="7" type="ORF">C8N40_11715</name>
</gene>
<dbReference type="EMBL" id="QBKI01000017">
    <property type="protein sequence ID" value="PTX10514.1"/>
    <property type="molecule type" value="Genomic_DNA"/>
</dbReference>
<dbReference type="InterPro" id="IPR000849">
    <property type="entry name" value="Sugar_P_transporter"/>
</dbReference>
<comment type="subcellular location">
    <subcellularLocation>
        <location evidence="1">Membrane</location>
        <topology evidence="1">Multi-pass membrane protein</topology>
    </subcellularLocation>
</comment>
<protein>
    <submittedName>
        <fullName evidence="7">ACS family hexuronate transporter-like MFS transporter</fullName>
    </submittedName>
</protein>
<evidence type="ECO:0000256" key="5">
    <source>
        <dbReference type="SAM" id="Phobius"/>
    </source>
</evidence>
<keyword evidence="8" id="KW-1185">Reference proteome</keyword>
<keyword evidence="4 5" id="KW-0472">Membrane</keyword>
<feature type="transmembrane region" description="Helical" evidence="5">
    <location>
        <begin position="163"/>
        <end position="182"/>
    </location>
</feature>
<evidence type="ECO:0000256" key="4">
    <source>
        <dbReference type="ARBA" id="ARBA00023136"/>
    </source>
</evidence>
<feature type="transmembrane region" description="Helical" evidence="5">
    <location>
        <begin position="255"/>
        <end position="277"/>
    </location>
</feature>
<name>A0A2T5Y3D4_9BACT</name>
<evidence type="ECO:0000256" key="3">
    <source>
        <dbReference type="ARBA" id="ARBA00022989"/>
    </source>
</evidence>
<dbReference type="RefSeq" id="WP_108213981.1">
    <property type="nucleotide sequence ID" value="NZ_QBKI01000017.1"/>
</dbReference>
<dbReference type="InterPro" id="IPR036259">
    <property type="entry name" value="MFS_trans_sf"/>
</dbReference>
<accession>A0A2T5Y3D4</accession>
<dbReference type="Pfam" id="PF07690">
    <property type="entry name" value="MFS_1"/>
    <property type="match status" value="1"/>
</dbReference>
<feature type="transmembrane region" description="Helical" evidence="5">
    <location>
        <begin position="74"/>
        <end position="93"/>
    </location>
</feature>
<feature type="transmembrane region" description="Helical" evidence="5">
    <location>
        <begin position="347"/>
        <end position="370"/>
    </location>
</feature>
<dbReference type="InterPro" id="IPR020846">
    <property type="entry name" value="MFS_dom"/>
</dbReference>
<feature type="transmembrane region" description="Helical" evidence="5">
    <location>
        <begin position="376"/>
        <end position="397"/>
    </location>
</feature>
<organism evidence="7 8">
    <name type="scientific">Pontibacter mucosus</name>
    <dbReference type="NCBI Taxonomy" id="1649266"/>
    <lineage>
        <taxon>Bacteria</taxon>
        <taxon>Pseudomonadati</taxon>
        <taxon>Bacteroidota</taxon>
        <taxon>Cytophagia</taxon>
        <taxon>Cytophagales</taxon>
        <taxon>Hymenobacteraceae</taxon>
        <taxon>Pontibacter</taxon>
    </lineage>
</organism>